<evidence type="ECO:0000313" key="1">
    <source>
        <dbReference type="EMBL" id="KAK1590182.1"/>
    </source>
</evidence>
<comment type="caution">
    <text evidence="1">The sequence shown here is derived from an EMBL/GenBank/DDBJ whole genome shotgun (WGS) entry which is preliminary data.</text>
</comment>
<protein>
    <submittedName>
        <fullName evidence="1">Uncharacterized protein</fullName>
    </submittedName>
</protein>
<proteinExistence type="predicted"/>
<organism evidence="1 2">
    <name type="scientific">Colletotrichum navitas</name>
    <dbReference type="NCBI Taxonomy" id="681940"/>
    <lineage>
        <taxon>Eukaryota</taxon>
        <taxon>Fungi</taxon>
        <taxon>Dikarya</taxon>
        <taxon>Ascomycota</taxon>
        <taxon>Pezizomycotina</taxon>
        <taxon>Sordariomycetes</taxon>
        <taxon>Hypocreomycetidae</taxon>
        <taxon>Glomerellales</taxon>
        <taxon>Glomerellaceae</taxon>
        <taxon>Colletotrichum</taxon>
        <taxon>Colletotrichum graminicola species complex</taxon>
    </lineage>
</organism>
<accession>A0AAD8PYV0</accession>
<dbReference type="RefSeq" id="XP_060413680.1">
    <property type="nucleotide sequence ID" value="XM_060557921.1"/>
</dbReference>
<gene>
    <name evidence="1" type="ORF">LY79DRAFT_555307</name>
</gene>
<name>A0AAD8PYV0_9PEZI</name>
<reference evidence="1" key="1">
    <citation type="submission" date="2021-06" db="EMBL/GenBank/DDBJ databases">
        <title>Comparative genomics, transcriptomics and evolutionary studies reveal genomic signatures of adaptation to plant cell wall in hemibiotrophic fungi.</title>
        <authorList>
            <consortium name="DOE Joint Genome Institute"/>
            <person name="Baroncelli R."/>
            <person name="Diaz J.F."/>
            <person name="Benocci T."/>
            <person name="Peng M."/>
            <person name="Battaglia E."/>
            <person name="Haridas S."/>
            <person name="Andreopoulos W."/>
            <person name="Labutti K."/>
            <person name="Pangilinan J."/>
            <person name="Floch G.L."/>
            <person name="Makela M.R."/>
            <person name="Henrissat B."/>
            <person name="Grigoriev I.V."/>
            <person name="Crouch J.A."/>
            <person name="De Vries R.P."/>
            <person name="Sukno S.A."/>
            <person name="Thon M.R."/>
        </authorList>
    </citation>
    <scope>NUCLEOTIDE SEQUENCE</scope>
    <source>
        <strain evidence="1">CBS 125086</strain>
    </source>
</reference>
<dbReference type="EMBL" id="JAHLJV010000033">
    <property type="protein sequence ID" value="KAK1590182.1"/>
    <property type="molecule type" value="Genomic_DNA"/>
</dbReference>
<evidence type="ECO:0000313" key="2">
    <source>
        <dbReference type="Proteomes" id="UP001230504"/>
    </source>
</evidence>
<dbReference type="AlphaFoldDB" id="A0AAD8PYV0"/>
<keyword evidence="2" id="KW-1185">Reference proteome</keyword>
<dbReference type="GeneID" id="85442161"/>
<dbReference type="Proteomes" id="UP001230504">
    <property type="component" value="Unassembled WGS sequence"/>
</dbReference>
<sequence>MLSASSVSILTYIVATIHYRDGWASQMMRHHPCVGRWSVESVDGKERRKISRDIVNILSSDALRTAGEVPTPRRRIPTAWRATSRSLMYRYLSCPRPFITYLPVGSLGILRNIAPIVLLRAEGYSAQRACKEYRSPYSLGQTVYFSGRVVGNMKSNTGIYQRRRAAQARGPEVSGSSHARKLEMVRNTPSKGGRAGRAFLAATGHGSRAKNYVDGTAAGRPLV</sequence>